<evidence type="ECO:0000313" key="2">
    <source>
        <dbReference type="Proteomes" id="UP000068210"/>
    </source>
</evidence>
<dbReference type="HOGENOM" id="CLU_1163997_0_0_6"/>
<sequence>MRYLDFGALERMDARAFQEQHPYPWANPAGLLTPEGYAALRESLPAMEQFTEVFGKVRRYGQQSHDRLALEYSPELALSPHWQAFMNELTGPHYRRFMARMLGTRAFRLRFHWHYTPAGCSVSPHCDARDKLGSHIFYFNTEDDWQAEWGGQTLVLDDNGRFDSKSAPAFEDFDRTIESRALGNYSFLFCRRGNSWHGVRELSCPPGHYRKVFIVVIDERRPLRQLSRRIKELFKRAA</sequence>
<accession>A0A0C4WGN7</accession>
<dbReference type="Proteomes" id="UP000068210">
    <property type="component" value="Chromosome"/>
</dbReference>
<gene>
    <name evidence="1" type="ORF">Achr_7190</name>
</gene>
<organism evidence="1 2">
    <name type="scientific">Azotobacter chroococcum NCIMB 8003</name>
    <dbReference type="NCBI Taxonomy" id="1328314"/>
    <lineage>
        <taxon>Bacteria</taxon>
        <taxon>Pseudomonadati</taxon>
        <taxon>Pseudomonadota</taxon>
        <taxon>Gammaproteobacteria</taxon>
        <taxon>Pseudomonadales</taxon>
        <taxon>Pseudomonadaceae</taxon>
        <taxon>Azotobacter</taxon>
    </lineage>
</organism>
<protein>
    <submittedName>
        <fullName evidence="1">2OG-FeII oxygenase superfamily protein</fullName>
    </submittedName>
</protein>
<dbReference type="AlphaFoldDB" id="A0A0C4WGN7"/>
<keyword evidence="2" id="KW-1185">Reference proteome</keyword>
<dbReference type="EMBL" id="CP010415">
    <property type="protein sequence ID" value="AJE20218.1"/>
    <property type="molecule type" value="Genomic_DNA"/>
</dbReference>
<proteinExistence type="predicted"/>
<evidence type="ECO:0000313" key="1">
    <source>
        <dbReference type="EMBL" id="AJE20218.1"/>
    </source>
</evidence>
<dbReference type="KEGG" id="acx:Achr_7190"/>
<dbReference type="Gene3D" id="2.60.120.620">
    <property type="entry name" value="q2cbj1_9rhob like domain"/>
    <property type="match status" value="1"/>
</dbReference>
<dbReference type="STRING" id="1328314.Achr_7190"/>
<name>A0A0C4WGN7_9GAMM</name>
<dbReference type="RefSeq" id="WP_039801954.1">
    <property type="nucleotide sequence ID" value="NZ_CP010415.1"/>
</dbReference>
<reference evidence="1 2" key="1">
    <citation type="journal article" date="2015" name="PLoS ONE">
        <title>Azotobacter Genomes: The Genome of Azotobacter chroococcum NCIMB 8003 (ATCC 4412).</title>
        <authorList>
            <person name="Robson R.L."/>
            <person name="Jones R."/>
            <person name="Robson R.M."/>
            <person name="Schwartz A."/>
            <person name="Richardson T.H."/>
        </authorList>
    </citation>
    <scope>NUCLEOTIDE SEQUENCE [LARGE SCALE GENOMIC DNA]</scope>
    <source>
        <strain evidence="1 2">NCIMB 8003</strain>
    </source>
</reference>